<protein>
    <recommendedName>
        <fullName evidence="3">ParB-like N-terminal domain-containing protein</fullName>
    </recommendedName>
</protein>
<dbReference type="PRINTS" id="PR00508">
    <property type="entry name" value="S21N4MTFRASE"/>
</dbReference>
<dbReference type="Gene3D" id="3.90.1530.30">
    <property type="match status" value="1"/>
</dbReference>
<dbReference type="SUPFAM" id="SSF53335">
    <property type="entry name" value="S-adenosyl-L-methionine-dependent methyltransferases"/>
    <property type="match status" value="1"/>
</dbReference>
<comment type="caution">
    <text evidence="4">The sequence shown here is derived from an EMBL/GenBank/DDBJ whole genome shotgun (WGS) entry which is preliminary data.</text>
</comment>
<dbReference type="InterPro" id="IPR003115">
    <property type="entry name" value="ParB_N"/>
</dbReference>
<dbReference type="GO" id="GO:0005694">
    <property type="term" value="C:chromosome"/>
    <property type="evidence" value="ECO:0007669"/>
    <property type="project" value="TreeGrafter"/>
</dbReference>
<dbReference type="Gene3D" id="3.40.50.150">
    <property type="entry name" value="Vaccinia Virus protein VP39"/>
    <property type="match status" value="1"/>
</dbReference>
<dbReference type="GO" id="GO:0008170">
    <property type="term" value="F:N-methyltransferase activity"/>
    <property type="evidence" value="ECO:0007669"/>
    <property type="project" value="InterPro"/>
</dbReference>
<dbReference type="AlphaFoldDB" id="A0A0F9SRV5"/>
<gene>
    <name evidence="4" type="ORF">LCGC14_0483880</name>
</gene>
<reference evidence="4" key="1">
    <citation type="journal article" date="2015" name="Nature">
        <title>Complex archaea that bridge the gap between prokaryotes and eukaryotes.</title>
        <authorList>
            <person name="Spang A."/>
            <person name="Saw J.H."/>
            <person name="Jorgensen S.L."/>
            <person name="Zaremba-Niedzwiedzka K."/>
            <person name="Martijn J."/>
            <person name="Lind A.E."/>
            <person name="van Eijk R."/>
            <person name="Schleper C."/>
            <person name="Guy L."/>
            <person name="Ettema T.J."/>
        </authorList>
    </citation>
    <scope>NUCLEOTIDE SEQUENCE</scope>
</reference>
<dbReference type="InterPro" id="IPR002941">
    <property type="entry name" value="DNA_methylase_N4/N6"/>
</dbReference>
<sequence>MSVENRLRLISTSLIKIPEDRQRKSISEDYLDELGESLLRPAGLLNPIIIRPEESFYVLVIGECRLRAWMKLEAHHESISAKFKKGIPCRFITDLSGDELFDAEFEENYRRKNLSWQDEAVAFLGHYQRQQIKYDEELIEATKENICEDWPDDCPWSIAAGSISISSRIYRRMVMVGRQLLEGDKEVLACDSSRAAGALLDRRIKRVTEIELSTFGEIEEEIDNEVEGEENPDEFDLDVGQLVKPAKKKFFVLNQSFKAFIAEAKDVKDHRRYNFIHCDFPYGKGLHESDLYNTEAKDMSYEDTPDIYWGLCNDLVLAKAAGILSASCHIMFWFPMNFYTETVKFFTKENFRVEPYPLVWIKSDKMGIIPDPARGPRRIYETALIMSLGDRKIIRPTVNGHWSSSGRRSEALHVSSKPAEMLRDFTRMFIDSDSIVLDPTCGSGTALEVALLQHCKFAVGLDISPECVEHSEERAQSAQNLLISGA</sequence>
<evidence type="ECO:0000256" key="2">
    <source>
        <dbReference type="ARBA" id="ARBA00022679"/>
    </source>
</evidence>
<evidence type="ECO:0000313" key="4">
    <source>
        <dbReference type="EMBL" id="KKN65212.1"/>
    </source>
</evidence>
<dbReference type="GO" id="GO:0032259">
    <property type="term" value="P:methylation"/>
    <property type="evidence" value="ECO:0007669"/>
    <property type="project" value="UniProtKB-KW"/>
</dbReference>
<accession>A0A0F9SRV5</accession>
<dbReference type="EMBL" id="LAZR01000531">
    <property type="protein sequence ID" value="KKN65212.1"/>
    <property type="molecule type" value="Genomic_DNA"/>
</dbReference>
<dbReference type="SUPFAM" id="SSF110849">
    <property type="entry name" value="ParB/Sulfiredoxin"/>
    <property type="match status" value="1"/>
</dbReference>
<dbReference type="PANTHER" id="PTHR33375">
    <property type="entry name" value="CHROMOSOME-PARTITIONING PROTEIN PARB-RELATED"/>
    <property type="match status" value="1"/>
</dbReference>
<name>A0A0F9SRV5_9ZZZZ</name>
<dbReference type="InterPro" id="IPR036086">
    <property type="entry name" value="ParB/Sulfiredoxin_sf"/>
</dbReference>
<keyword evidence="1" id="KW-0489">Methyltransferase</keyword>
<evidence type="ECO:0000256" key="1">
    <source>
        <dbReference type="ARBA" id="ARBA00022603"/>
    </source>
</evidence>
<dbReference type="Pfam" id="PF02195">
    <property type="entry name" value="ParB_N"/>
    <property type="match status" value="1"/>
</dbReference>
<dbReference type="GO" id="GO:0007059">
    <property type="term" value="P:chromosome segregation"/>
    <property type="evidence" value="ECO:0007669"/>
    <property type="project" value="TreeGrafter"/>
</dbReference>
<dbReference type="SMART" id="SM00470">
    <property type="entry name" value="ParB"/>
    <property type="match status" value="1"/>
</dbReference>
<evidence type="ECO:0000259" key="3">
    <source>
        <dbReference type="SMART" id="SM00470"/>
    </source>
</evidence>
<dbReference type="Pfam" id="PF01555">
    <property type="entry name" value="N6_N4_Mtase"/>
    <property type="match status" value="1"/>
</dbReference>
<dbReference type="GO" id="GO:0003677">
    <property type="term" value="F:DNA binding"/>
    <property type="evidence" value="ECO:0007669"/>
    <property type="project" value="InterPro"/>
</dbReference>
<keyword evidence="2" id="KW-0808">Transferase</keyword>
<proteinExistence type="predicted"/>
<dbReference type="PANTHER" id="PTHR33375:SF1">
    <property type="entry name" value="CHROMOSOME-PARTITIONING PROTEIN PARB-RELATED"/>
    <property type="match status" value="1"/>
</dbReference>
<feature type="domain" description="ParB-like N-terminal" evidence="3">
    <location>
        <begin position="8"/>
        <end position="109"/>
    </location>
</feature>
<dbReference type="CDD" id="cd02440">
    <property type="entry name" value="AdoMet_MTases"/>
    <property type="match status" value="1"/>
</dbReference>
<organism evidence="4">
    <name type="scientific">marine sediment metagenome</name>
    <dbReference type="NCBI Taxonomy" id="412755"/>
    <lineage>
        <taxon>unclassified sequences</taxon>
        <taxon>metagenomes</taxon>
        <taxon>ecological metagenomes</taxon>
    </lineage>
</organism>
<dbReference type="InterPro" id="IPR029063">
    <property type="entry name" value="SAM-dependent_MTases_sf"/>
</dbReference>
<dbReference type="InterPro" id="IPR050336">
    <property type="entry name" value="Chromosome_partition/occlusion"/>
</dbReference>
<dbReference type="InterPro" id="IPR001091">
    <property type="entry name" value="RM_Methyltransferase"/>
</dbReference>